<organism evidence="2 3">
    <name type="scientific">Leptomonas seymouri</name>
    <dbReference type="NCBI Taxonomy" id="5684"/>
    <lineage>
        <taxon>Eukaryota</taxon>
        <taxon>Discoba</taxon>
        <taxon>Euglenozoa</taxon>
        <taxon>Kinetoplastea</taxon>
        <taxon>Metakinetoplastina</taxon>
        <taxon>Trypanosomatida</taxon>
        <taxon>Trypanosomatidae</taxon>
        <taxon>Leishmaniinae</taxon>
        <taxon>Leptomonas</taxon>
    </lineage>
</organism>
<proteinExistence type="predicted"/>
<name>A0A0N1IHF8_LEPSE</name>
<feature type="compositionally biased region" description="Basic residues" evidence="1">
    <location>
        <begin position="75"/>
        <end position="88"/>
    </location>
</feature>
<dbReference type="VEuPathDB" id="TriTrypDB:Lsey_0329_0070"/>
<feature type="region of interest" description="Disordered" evidence="1">
    <location>
        <begin position="608"/>
        <end position="631"/>
    </location>
</feature>
<dbReference type="Proteomes" id="UP000038009">
    <property type="component" value="Unassembled WGS sequence"/>
</dbReference>
<comment type="caution">
    <text evidence="2">The sequence shown here is derived from an EMBL/GenBank/DDBJ whole genome shotgun (WGS) entry which is preliminary data.</text>
</comment>
<feature type="compositionally biased region" description="Low complexity" evidence="1">
    <location>
        <begin position="237"/>
        <end position="248"/>
    </location>
</feature>
<feature type="region of interest" description="Disordered" evidence="1">
    <location>
        <begin position="344"/>
        <end position="413"/>
    </location>
</feature>
<feature type="compositionally biased region" description="Polar residues" evidence="1">
    <location>
        <begin position="1"/>
        <end position="11"/>
    </location>
</feature>
<dbReference type="EMBL" id="LJSK01000329">
    <property type="protein sequence ID" value="KPI83753.1"/>
    <property type="molecule type" value="Genomic_DNA"/>
</dbReference>
<feature type="compositionally biased region" description="Basic and acidic residues" evidence="1">
    <location>
        <begin position="30"/>
        <end position="53"/>
    </location>
</feature>
<feature type="region of interest" description="Disordered" evidence="1">
    <location>
        <begin position="211"/>
        <end position="248"/>
    </location>
</feature>
<dbReference type="AlphaFoldDB" id="A0A0N1IHF8"/>
<feature type="region of interest" description="Disordered" evidence="1">
    <location>
        <begin position="1"/>
        <end position="109"/>
    </location>
</feature>
<accession>A0A0N1IHF8</accession>
<gene>
    <name evidence="2" type="ORF">ABL78_7208</name>
</gene>
<dbReference type="OMA" id="PAHEFLI"/>
<sequence>MEGAPASNTPAASVGAAPSRGGHRGGRGGGRGEGRGRGGGGDRGRGGGRDRGSGRGRGRGGRGGRGAGRGYVPKKAMRHRSLSGKHGTHSSQDGEPAAKREKKDQKPNSNFALLHSMLGDAGMIAEYIREYHSSEKFRDAKSINTFLQAISQRPEKVYEELMANHKDEVFTTLERLFAVYALGKQAMIPPAHEFLIRCEQEGVRKAAWGEGVKTLPESAPKPQEDNVEGDSGDSEMASSSPSAAKPVAPTLPAGVTSLLSPRELLKKLAALDPVGRLQRLIELSSTVEDVQVCAKKLAALISESEGTCSRHSASSTVEKFDFGAKCQLISKLLSKARRVVEPTFAPPSSALEEGKEEEDEASGNAGLSTANVAEAQGSVEDQPNEEESRKANESSSPVDSNVASTTAAVAAAVPPVRRTRDSLTEDEIRTFKSTISVALHTLEEVLQHRLPSAPQQPLSKFSKLLEWFKAQGLLRSEDERFITVLVQEVENDIVEQATQLETVINLKSLTAGDTTALTEVVDRLWAAGEEKCFVPSSVDVLSAIAMAASAAGVAADAKRLIADRLVQTQRHLAETVVLPRRALRFVNEERNKVKQAAIAKQLEENAATYESVGGGERAEEREEEDMALEEA</sequence>
<feature type="compositionally biased region" description="Basic and acidic residues" evidence="1">
    <location>
        <begin position="96"/>
        <end position="106"/>
    </location>
</feature>
<reference evidence="2 3" key="1">
    <citation type="journal article" date="2015" name="PLoS Pathog.">
        <title>Leptomonas seymouri: Adaptations to the Dixenous Life Cycle Analyzed by Genome Sequencing, Transcriptome Profiling and Co-infection with Leishmania donovani.</title>
        <authorList>
            <person name="Kraeva N."/>
            <person name="Butenko A."/>
            <person name="Hlavacova J."/>
            <person name="Kostygov A."/>
            <person name="Myskova J."/>
            <person name="Grybchuk D."/>
            <person name="Lestinova T."/>
            <person name="Votypka J."/>
            <person name="Volf P."/>
            <person name="Opperdoes F."/>
            <person name="Flegontov P."/>
            <person name="Lukes J."/>
            <person name="Yurchenko V."/>
        </authorList>
    </citation>
    <scope>NUCLEOTIDE SEQUENCE [LARGE SCALE GENOMIC DNA]</scope>
    <source>
        <strain evidence="2 3">ATCC 30220</strain>
    </source>
</reference>
<evidence type="ECO:0000313" key="2">
    <source>
        <dbReference type="EMBL" id="KPI83753.1"/>
    </source>
</evidence>
<keyword evidence="3" id="KW-1185">Reference proteome</keyword>
<feature type="compositionally biased region" description="Acidic residues" evidence="1">
    <location>
        <begin position="621"/>
        <end position="631"/>
    </location>
</feature>
<dbReference type="OrthoDB" id="272920at2759"/>
<feature type="compositionally biased region" description="Polar residues" evidence="1">
    <location>
        <begin position="393"/>
        <end position="404"/>
    </location>
</feature>
<evidence type="ECO:0000313" key="3">
    <source>
        <dbReference type="Proteomes" id="UP000038009"/>
    </source>
</evidence>
<evidence type="ECO:0000256" key="1">
    <source>
        <dbReference type="SAM" id="MobiDB-lite"/>
    </source>
</evidence>
<protein>
    <submittedName>
        <fullName evidence="2">Uncharacterized protein</fullName>
    </submittedName>
</protein>